<keyword evidence="4" id="KW-0238">DNA-binding</keyword>
<dbReference type="STRING" id="1202772.A0A1V9YKK1"/>
<evidence type="ECO:0000313" key="10">
    <source>
        <dbReference type="Proteomes" id="UP000243579"/>
    </source>
</evidence>
<dbReference type="GO" id="GO:0005634">
    <property type="term" value="C:nucleus"/>
    <property type="evidence" value="ECO:0007669"/>
    <property type="project" value="UniProtKB-SubCell"/>
</dbReference>
<feature type="domain" description="Transcriptional coactivator p15 (PC4) C-terminal" evidence="8">
    <location>
        <begin position="143"/>
        <end position="193"/>
    </location>
</feature>
<dbReference type="Gene3D" id="2.30.31.10">
    <property type="entry name" value="Transcriptional Coactivator Pc4, Chain A"/>
    <property type="match status" value="2"/>
</dbReference>
<evidence type="ECO:0000256" key="2">
    <source>
        <dbReference type="ARBA" id="ARBA00009001"/>
    </source>
</evidence>
<evidence type="ECO:0000256" key="1">
    <source>
        <dbReference type="ARBA" id="ARBA00004123"/>
    </source>
</evidence>
<dbReference type="Proteomes" id="UP000243579">
    <property type="component" value="Unassembled WGS sequence"/>
</dbReference>
<dbReference type="InterPro" id="IPR003173">
    <property type="entry name" value="PC4_C"/>
</dbReference>
<keyword evidence="5" id="KW-0804">Transcription</keyword>
<proteinExistence type="inferred from homology"/>
<dbReference type="SUPFAM" id="SSF54447">
    <property type="entry name" value="ssDNA-binding transcriptional regulator domain"/>
    <property type="match status" value="2"/>
</dbReference>
<protein>
    <recommendedName>
        <fullName evidence="8">Transcriptional coactivator p15 (PC4) C-terminal domain-containing protein</fullName>
    </recommendedName>
</protein>
<dbReference type="Pfam" id="PF02229">
    <property type="entry name" value="PC4"/>
    <property type="match status" value="2"/>
</dbReference>
<keyword evidence="10" id="KW-1185">Reference proteome</keyword>
<dbReference type="GO" id="GO:0003713">
    <property type="term" value="F:transcription coactivator activity"/>
    <property type="evidence" value="ECO:0007669"/>
    <property type="project" value="InterPro"/>
</dbReference>
<dbReference type="InterPro" id="IPR045125">
    <property type="entry name" value="Sub1/Tcp4-like"/>
</dbReference>
<dbReference type="InterPro" id="IPR009044">
    <property type="entry name" value="ssDNA-bd_transcriptional_reg"/>
</dbReference>
<dbReference type="AlphaFoldDB" id="A0A1V9YKK1"/>
<feature type="region of interest" description="Disordered" evidence="7">
    <location>
        <begin position="1"/>
        <end position="41"/>
    </location>
</feature>
<dbReference type="GO" id="GO:0060261">
    <property type="term" value="P:positive regulation of transcription initiation by RNA polymerase II"/>
    <property type="evidence" value="ECO:0007669"/>
    <property type="project" value="InterPro"/>
</dbReference>
<dbReference type="EMBL" id="JNBR01001522">
    <property type="protein sequence ID" value="OQR86249.1"/>
    <property type="molecule type" value="Genomic_DNA"/>
</dbReference>
<evidence type="ECO:0000256" key="6">
    <source>
        <dbReference type="ARBA" id="ARBA00023242"/>
    </source>
</evidence>
<sequence length="205" mass="22452">MASKQLEKPVAKDAAVPAATEKRAREELQDDDDANAADQVKKAKTTVGEKLADGSVAFDLSAKKQVTVRSWKSAVLVDLREYYEAGGERKPGKKGISLPKDQFKKLMRLASDVNAALAEVQDDEPGAYSAEKLKDAEEGAVAFALSSKRRVTVRKFKSMLLVDIREFYESDGVQKPGSKGLSLTRDQWNKLQALHDDILAAVDTL</sequence>
<gene>
    <name evidence="9" type="ORF">ACHHYP_10779</name>
</gene>
<evidence type="ECO:0000313" key="9">
    <source>
        <dbReference type="EMBL" id="OQR86249.1"/>
    </source>
</evidence>
<dbReference type="PANTHER" id="PTHR13215">
    <property type="entry name" value="RNA POLYMERASE II TRANSCRIPTIONAL COACTIVATOR"/>
    <property type="match status" value="1"/>
</dbReference>
<comment type="similarity">
    <text evidence="2">Belongs to the transcriptional coactivator PC4 family.</text>
</comment>
<comment type="subcellular location">
    <subcellularLocation>
        <location evidence="1">Nucleus</location>
    </subcellularLocation>
</comment>
<keyword evidence="3" id="KW-0805">Transcription regulation</keyword>
<evidence type="ECO:0000256" key="7">
    <source>
        <dbReference type="SAM" id="MobiDB-lite"/>
    </source>
</evidence>
<reference evidence="9 10" key="1">
    <citation type="journal article" date="2014" name="Genome Biol. Evol.">
        <title>The secreted proteins of Achlya hypogyna and Thraustotheca clavata identify the ancestral oomycete secretome and reveal gene acquisitions by horizontal gene transfer.</title>
        <authorList>
            <person name="Misner I."/>
            <person name="Blouin N."/>
            <person name="Leonard G."/>
            <person name="Richards T.A."/>
            <person name="Lane C.E."/>
        </authorList>
    </citation>
    <scope>NUCLEOTIDE SEQUENCE [LARGE SCALE GENOMIC DNA]</scope>
    <source>
        <strain evidence="9 10">ATCC 48635</strain>
    </source>
</reference>
<accession>A0A1V9YKK1</accession>
<feature type="compositionally biased region" description="Basic and acidic residues" evidence="7">
    <location>
        <begin position="1"/>
        <end position="11"/>
    </location>
</feature>
<comment type="caution">
    <text evidence="9">The sequence shown here is derived from an EMBL/GenBank/DDBJ whole genome shotgun (WGS) entry which is preliminary data.</text>
</comment>
<evidence type="ECO:0000256" key="4">
    <source>
        <dbReference type="ARBA" id="ARBA00023125"/>
    </source>
</evidence>
<organism evidence="9 10">
    <name type="scientific">Achlya hypogyna</name>
    <name type="common">Oomycete</name>
    <name type="synonym">Protoachlya hypogyna</name>
    <dbReference type="NCBI Taxonomy" id="1202772"/>
    <lineage>
        <taxon>Eukaryota</taxon>
        <taxon>Sar</taxon>
        <taxon>Stramenopiles</taxon>
        <taxon>Oomycota</taxon>
        <taxon>Saprolegniomycetes</taxon>
        <taxon>Saprolegniales</taxon>
        <taxon>Achlyaceae</taxon>
        <taxon>Achlya</taxon>
    </lineage>
</organism>
<evidence type="ECO:0000256" key="3">
    <source>
        <dbReference type="ARBA" id="ARBA00023015"/>
    </source>
</evidence>
<dbReference type="GO" id="GO:0003677">
    <property type="term" value="F:DNA binding"/>
    <property type="evidence" value="ECO:0007669"/>
    <property type="project" value="UniProtKB-KW"/>
</dbReference>
<evidence type="ECO:0000256" key="5">
    <source>
        <dbReference type="ARBA" id="ARBA00023163"/>
    </source>
</evidence>
<dbReference type="OrthoDB" id="2505440at2759"/>
<feature type="domain" description="Transcriptional coactivator p15 (PC4) C-terminal" evidence="8">
    <location>
        <begin position="58"/>
        <end position="107"/>
    </location>
</feature>
<name>A0A1V9YKK1_ACHHY</name>
<keyword evidence="6" id="KW-0539">Nucleus</keyword>
<evidence type="ECO:0000259" key="8">
    <source>
        <dbReference type="Pfam" id="PF02229"/>
    </source>
</evidence>